<sequence length="159" mass="17611">MGIASQYQLLYRMGQSYASISLDDTKNFAMLVPSLMIELRKTIAIAIAVSMLLFSIAHQLGQEKKLVSVPRGDVGAIDIDDLRSKWQENVFRILAEYDQNLQAQTTRDALLDLQVPADAQDIHLGLVLAFQAASDTRVNSSVTVENARAAFIKYTTTHP</sequence>
<reference evidence="1 2" key="1">
    <citation type="submission" date="2017-09" db="EMBL/GenBank/DDBJ databases">
        <title>Depth-based differentiation of microbial function through sediment-hosted aquifers and enrichment of novel symbionts in the deep terrestrial subsurface.</title>
        <authorList>
            <person name="Probst A.J."/>
            <person name="Ladd B."/>
            <person name="Jarett J.K."/>
            <person name="Geller-Mcgrath D.E."/>
            <person name="Sieber C.M."/>
            <person name="Emerson J.B."/>
            <person name="Anantharaman K."/>
            <person name="Thomas B.C."/>
            <person name="Malmstrom R."/>
            <person name="Stieglmeier M."/>
            <person name="Klingl A."/>
            <person name="Woyke T."/>
            <person name="Ryan C.M."/>
            <person name="Banfield J.F."/>
        </authorList>
    </citation>
    <scope>NUCLEOTIDE SEQUENCE [LARGE SCALE GENOMIC DNA]</scope>
    <source>
        <strain evidence="1">CG22_combo_CG10-13_8_21_14_all_47_17</strain>
    </source>
</reference>
<dbReference type="AlphaFoldDB" id="A0A2H0BTB1"/>
<comment type="caution">
    <text evidence="1">The sequence shown here is derived from an EMBL/GenBank/DDBJ whole genome shotgun (WGS) entry which is preliminary data.</text>
</comment>
<dbReference type="EMBL" id="PCSZ01000018">
    <property type="protein sequence ID" value="PIP60902.1"/>
    <property type="molecule type" value="Genomic_DNA"/>
</dbReference>
<evidence type="ECO:0000313" key="1">
    <source>
        <dbReference type="EMBL" id="PIP60902.1"/>
    </source>
</evidence>
<evidence type="ECO:0000313" key="2">
    <source>
        <dbReference type="Proteomes" id="UP000231581"/>
    </source>
</evidence>
<proteinExistence type="predicted"/>
<gene>
    <name evidence="1" type="ORF">COX00_00660</name>
</gene>
<organism evidence="1 2">
    <name type="scientific">Candidatus Uhrbacteria bacterium CG22_combo_CG10-13_8_21_14_all_47_17</name>
    <dbReference type="NCBI Taxonomy" id="1975041"/>
    <lineage>
        <taxon>Bacteria</taxon>
        <taxon>Candidatus Uhriibacteriota</taxon>
    </lineage>
</organism>
<accession>A0A2H0BTB1</accession>
<protein>
    <submittedName>
        <fullName evidence="1">Uncharacterized protein</fullName>
    </submittedName>
</protein>
<name>A0A2H0BTB1_9BACT</name>
<dbReference type="Proteomes" id="UP000231581">
    <property type="component" value="Unassembled WGS sequence"/>
</dbReference>